<evidence type="ECO:0000256" key="10">
    <source>
        <dbReference type="SAM" id="MobiDB-lite"/>
    </source>
</evidence>
<dbReference type="InterPro" id="IPR013783">
    <property type="entry name" value="Ig-like_fold"/>
</dbReference>
<dbReference type="PANTHER" id="PTHR11860:SF62">
    <property type="entry name" value="CMRF35-LIKE MOLECULE 9"/>
    <property type="match status" value="1"/>
</dbReference>
<feature type="region of interest" description="Disordered" evidence="10">
    <location>
        <begin position="199"/>
        <end position="254"/>
    </location>
</feature>
<feature type="transmembrane region" description="Helical" evidence="11">
    <location>
        <begin position="262"/>
        <end position="281"/>
    </location>
</feature>
<dbReference type="CTD" id="146894"/>
<dbReference type="PROSITE" id="PS50835">
    <property type="entry name" value="IG_LIKE"/>
    <property type="match status" value="1"/>
</dbReference>
<evidence type="ECO:0000256" key="12">
    <source>
        <dbReference type="SAM" id="SignalP"/>
    </source>
</evidence>
<evidence type="ECO:0000256" key="7">
    <source>
        <dbReference type="ARBA" id="ARBA00023157"/>
    </source>
</evidence>
<feature type="domain" description="Ig-like" evidence="13">
    <location>
        <begin position="14"/>
        <end position="106"/>
    </location>
</feature>
<feature type="region of interest" description="Disordered" evidence="10">
    <location>
        <begin position="135"/>
        <end position="174"/>
    </location>
</feature>
<organism evidence="14 15">
    <name type="scientific">Jaculus jaculus</name>
    <name type="common">Lesser Egyptian jerboa</name>
    <dbReference type="NCBI Taxonomy" id="51337"/>
    <lineage>
        <taxon>Eukaryota</taxon>
        <taxon>Metazoa</taxon>
        <taxon>Chordata</taxon>
        <taxon>Craniata</taxon>
        <taxon>Vertebrata</taxon>
        <taxon>Euteleostomi</taxon>
        <taxon>Mammalia</taxon>
        <taxon>Eutheria</taxon>
        <taxon>Euarchontoglires</taxon>
        <taxon>Glires</taxon>
        <taxon>Rodentia</taxon>
        <taxon>Myomorpha</taxon>
        <taxon>Dipodoidea</taxon>
        <taxon>Dipodidae</taxon>
        <taxon>Dipodinae</taxon>
        <taxon>Jaculus</taxon>
    </lineage>
</organism>
<dbReference type="GO" id="GO:0016323">
    <property type="term" value="C:basolateral plasma membrane"/>
    <property type="evidence" value="ECO:0007669"/>
    <property type="project" value="Ensembl"/>
</dbReference>
<dbReference type="InterPro" id="IPR003599">
    <property type="entry name" value="Ig_sub"/>
</dbReference>
<keyword evidence="6 11" id="KW-0472">Membrane</keyword>
<evidence type="ECO:0000256" key="2">
    <source>
        <dbReference type="ARBA" id="ARBA00022692"/>
    </source>
</evidence>
<keyword evidence="8" id="KW-0675">Receptor</keyword>
<dbReference type="GO" id="GO:0002414">
    <property type="term" value="P:immunoglobulin transcytosis in epithelial cells"/>
    <property type="evidence" value="ECO:0007669"/>
    <property type="project" value="Ensembl"/>
</dbReference>
<dbReference type="InterPro" id="IPR050671">
    <property type="entry name" value="CD300_family_receptors"/>
</dbReference>
<evidence type="ECO:0000256" key="11">
    <source>
        <dbReference type="SAM" id="Phobius"/>
    </source>
</evidence>
<comment type="subcellular location">
    <subcellularLocation>
        <location evidence="1">Cell membrane</location>
        <topology evidence="1">Single-pass type I membrane protein</topology>
    </subcellularLocation>
</comment>
<keyword evidence="5 11" id="KW-1133">Transmembrane helix</keyword>
<keyword evidence="3 12" id="KW-0732">Signal</keyword>
<dbReference type="InterPro" id="IPR036179">
    <property type="entry name" value="Ig-like_dom_sf"/>
</dbReference>
<keyword evidence="7" id="KW-1015">Disulfide bond</keyword>
<dbReference type="GO" id="GO:0004888">
    <property type="term" value="F:transmembrane signaling receptor activity"/>
    <property type="evidence" value="ECO:0007669"/>
    <property type="project" value="TreeGrafter"/>
</dbReference>
<dbReference type="GO" id="GO:0001791">
    <property type="term" value="F:IgM binding"/>
    <property type="evidence" value="ECO:0007669"/>
    <property type="project" value="Ensembl"/>
</dbReference>
<evidence type="ECO:0000256" key="6">
    <source>
        <dbReference type="ARBA" id="ARBA00023136"/>
    </source>
</evidence>
<proteinExistence type="predicted"/>
<keyword evidence="15" id="KW-1185">Reference proteome</keyword>
<gene>
    <name evidence="14" type="primary">Cd300lg</name>
</gene>
<dbReference type="FunFam" id="2.60.40.10:FF:000370">
    <property type="entry name" value="CMRF35-like molecule 1"/>
    <property type="match status" value="1"/>
</dbReference>
<sequence length="381" mass="40989">MRSLVLLWGCLALPGYEAMKGPKEISGFEGDTVSLKCTYETKLREHRKYWCRQVGLVVSRCSGTIYTRDEQEVGQGRTSIRDRRQELSVTVTMRSLTLQDAGIYWCGIDRLGFDDGFQVKLTVFPGKGDSASQAGVCCPPSPSPSFQPLTATRSLQPKAHAWQTQPPELTSPDLRPTVATAEQEKSGVKVPAFIGATSAPSAGTSRFPGASRNAGSPPHTATSPHAGSSRPAIWLPTTPKDPGLDPGRSSSQPRASIPAVRMLAPALVVLGLLLAAGLIAFGSHILRRWKNACPMTETPQNEKVYLPTSPLGNGWATDAMINLAAPPEPLSSPTLSADPCAEVQYLNQTTEEALCQHAEDLVASPLQIPEEELRFSEFISV</sequence>
<dbReference type="CDD" id="cd05716">
    <property type="entry name" value="IgV_pIgR_like"/>
    <property type="match status" value="1"/>
</dbReference>
<keyword evidence="9" id="KW-0393">Immunoglobulin domain</keyword>
<accession>A0A8C5KSU2</accession>
<dbReference type="GeneID" id="101616826"/>
<dbReference type="Pfam" id="PF07686">
    <property type="entry name" value="V-set"/>
    <property type="match status" value="1"/>
</dbReference>
<dbReference type="Proteomes" id="UP000694385">
    <property type="component" value="Unassembled WGS sequence"/>
</dbReference>
<name>A0A8C5KSU2_JACJA</name>
<evidence type="ECO:0000256" key="5">
    <source>
        <dbReference type="ARBA" id="ARBA00022989"/>
    </source>
</evidence>
<dbReference type="Ensembl" id="ENSJJAT00000021811.1">
    <property type="protein sequence ID" value="ENSJJAP00000015307.1"/>
    <property type="gene ID" value="ENSJJAG00000017510.1"/>
</dbReference>
<dbReference type="InterPro" id="IPR007110">
    <property type="entry name" value="Ig-like_dom"/>
</dbReference>
<evidence type="ECO:0000256" key="9">
    <source>
        <dbReference type="ARBA" id="ARBA00023319"/>
    </source>
</evidence>
<dbReference type="GeneTree" id="ENSGT00940000162429"/>
<dbReference type="InterPro" id="IPR013106">
    <property type="entry name" value="Ig_V-set"/>
</dbReference>
<reference evidence="14" key="2">
    <citation type="submission" date="2025-09" db="UniProtKB">
        <authorList>
            <consortium name="Ensembl"/>
        </authorList>
    </citation>
    <scope>IDENTIFICATION</scope>
</reference>
<feature type="compositionally biased region" description="Polar residues" evidence="10">
    <location>
        <begin position="146"/>
        <end position="155"/>
    </location>
</feature>
<dbReference type="GO" id="GO:0002376">
    <property type="term" value="P:immune system process"/>
    <property type="evidence" value="ECO:0007669"/>
    <property type="project" value="UniProtKB-KW"/>
</dbReference>
<evidence type="ECO:0000259" key="13">
    <source>
        <dbReference type="PROSITE" id="PS50835"/>
    </source>
</evidence>
<evidence type="ECO:0000256" key="4">
    <source>
        <dbReference type="ARBA" id="ARBA00022859"/>
    </source>
</evidence>
<evidence type="ECO:0000313" key="14">
    <source>
        <dbReference type="Ensembl" id="ENSJJAP00000015307.1"/>
    </source>
</evidence>
<dbReference type="OrthoDB" id="8920197at2759"/>
<keyword evidence="2 11" id="KW-0812">Transmembrane</keyword>
<dbReference type="AlphaFoldDB" id="A0A8C5KSU2"/>
<dbReference type="GO" id="GO:0016324">
    <property type="term" value="C:apical plasma membrane"/>
    <property type="evidence" value="ECO:0007669"/>
    <property type="project" value="Ensembl"/>
</dbReference>
<dbReference type="Gene3D" id="2.60.40.10">
    <property type="entry name" value="Immunoglobulins"/>
    <property type="match status" value="1"/>
</dbReference>
<evidence type="ECO:0000256" key="8">
    <source>
        <dbReference type="ARBA" id="ARBA00023170"/>
    </source>
</evidence>
<evidence type="ECO:0000313" key="15">
    <source>
        <dbReference type="Proteomes" id="UP000694385"/>
    </source>
</evidence>
<dbReference type="SMART" id="SM00409">
    <property type="entry name" value="IG"/>
    <property type="match status" value="1"/>
</dbReference>
<keyword evidence="4" id="KW-0391">Immunity</keyword>
<feature type="signal peptide" evidence="12">
    <location>
        <begin position="1"/>
        <end position="18"/>
    </location>
</feature>
<dbReference type="SUPFAM" id="SSF48726">
    <property type="entry name" value="Immunoglobulin"/>
    <property type="match status" value="1"/>
</dbReference>
<feature type="chain" id="PRO_5034392646" evidence="12">
    <location>
        <begin position="19"/>
        <end position="381"/>
    </location>
</feature>
<reference evidence="14" key="1">
    <citation type="submission" date="2025-08" db="UniProtKB">
        <authorList>
            <consortium name="Ensembl"/>
        </authorList>
    </citation>
    <scope>IDENTIFICATION</scope>
</reference>
<evidence type="ECO:0000256" key="1">
    <source>
        <dbReference type="ARBA" id="ARBA00004251"/>
    </source>
</evidence>
<evidence type="ECO:0000256" key="3">
    <source>
        <dbReference type="ARBA" id="ARBA00022729"/>
    </source>
</evidence>
<protein>
    <submittedName>
        <fullName evidence="14">CD300 molecule like family member G</fullName>
    </submittedName>
</protein>
<dbReference type="PANTHER" id="PTHR11860">
    <property type="entry name" value="POLYMERIC-IMMUNOGLOBULIN RECEPTOR"/>
    <property type="match status" value="1"/>
</dbReference>